<protein>
    <submittedName>
        <fullName evidence="2">Uncharacterized protein</fullName>
    </submittedName>
</protein>
<accession>A0A5B7GFK0</accession>
<reference evidence="2 3" key="1">
    <citation type="submission" date="2019-05" db="EMBL/GenBank/DDBJ databases">
        <title>Another draft genome of Portunus trituberculatus and its Hox gene families provides insights of decapod evolution.</title>
        <authorList>
            <person name="Jeong J.-H."/>
            <person name="Song I."/>
            <person name="Kim S."/>
            <person name="Choi T."/>
            <person name="Kim D."/>
            <person name="Ryu S."/>
            <person name="Kim W."/>
        </authorList>
    </citation>
    <scope>NUCLEOTIDE SEQUENCE [LARGE SCALE GENOMIC DNA]</scope>
    <source>
        <tissue evidence="2">Muscle</tissue>
    </source>
</reference>
<feature type="region of interest" description="Disordered" evidence="1">
    <location>
        <begin position="114"/>
        <end position="152"/>
    </location>
</feature>
<proteinExistence type="predicted"/>
<dbReference type="AlphaFoldDB" id="A0A5B7GFK0"/>
<organism evidence="2 3">
    <name type="scientific">Portunus trituberculatus</name>
    <name type="common">Swimming crab</name>
    <name type="synonym">Neptunus trituberculatus</name>
    <dbReference type="NCBI Taxonomy" id="210409"/>
    <lineage>
        <taxon>Eukaryota</taxon>
        <taxon>Metazoa</taxon>
        <taxon>Ecdysozoa</taxon>
        <taxon>Arthropoda</taxon>
        <taxon>Crustacea</taxon>
        <taxon>Multicrustacea</taxon>
        <taxon>Malacostraca</taxon>
        <taxon>Eumalacostraca</taxon>
        <taxon>Eucarida</taxon>
        <taxon>Decapoda</taxon>
        <taxon>Pleocyemata</taxon>
        <taxon>Brachyura</taxon>
        <taxon>Eubrachyura</taxon>
        <taxon>Portunoidea</taxon>
        <taxon>Portunidae</taxon>
        <taxon>Portuninae</taxon>
        <taxon>Portunus</taxon>
    </lineage>
</organism>
<keyword evidence="3" id="KW-1185">Reference proteome</keyword>
<feature type="compositionally biased region" description="Polar residues" evidence="1">
    <location>
        <begin position="117"/>
        <end position="128"/>
    </location>
</feature>
<gene>
    <name evidence="2" type="ORF">E2C01_050242</name>
</gene>
<dbReference type="EMBL" id="VSRR010013833">
    <property type="protein sequence ID" value="MPC56289.1"/>
    <property type="molecule type" value="Genomic_DNA"/>
</dbReference>
<name>A0A5B7GFK0_PORTR</name>
<evidence type="ECO:0000313" key="2">
    <source>
        <dbReference type="EMBL" id="MPC56289.1"/>
    </source>
</evidence>
<sequence length="182" mass="20531">MGRKVQKISLKQCEEDKSQLCGKKISENSPKQVSTIHTPPHRRLASLHHHTPRHTALGTTMRRDKAREGLERLGVCCRGNITGHAAPEDIQLPLQLRGGVVFLHYHHKPQLYPHYKLTSSPQQPNNHKATPDIHNHKLPSPQPQPSPQQPSTLTTATSIVVMVFLITREDYQVTFTIAMVNM</sequence>
<evidence type="ECO:0000313" key="3">
    <source>
        <dbReference type="Proteomes" id="UP000324222"/>
    </source>
</evidence>
<comment type="caution">
    <text evidence="2">The sequence shown here is derived from an EMBL/GenBank/DDBJ whole genome shotgun (WGS) entry which is preliminary data.</text>
</comment>
<evidence type="ECO:0000256" key="1">
    <source>
        <dbReference type="SAM" id="MobiDB-lite"/>
    </source>
</evidence>
<dbReference type="Proteomes" id="UP000324222">
    <property type="component" value="Unassembled WGS sequence"/>
</dbReference>